<dbReference type="KEGG" id="aluc:AKAW2_80524A"/>
<evidence type="ECO:0000313" key="2">
    <source>
        <dbReference type="Proteomes" id="UP000661280"/>
    </source>
</evidence>
<name>A0A7R7WKK8_ASPKA</name>
<dbReference type="RefSeq" id="XP_041548485.1">
    <property type="nucleotide sequence ID" value="XM_041681553.1"/>
</dbReference>
<evidence type="ECO:0000313" key="1">
    <source>
        <dbReference type="EMBL" id="BCS04723.1"/>
    </source>
</evidence>
<dbReference type="AlphaFoldDB" id="A0A7R7WKK8"/>
<dbReference type="GeneID" id="64966044"/>
<proteinExistence type="predicted"/>
<dbReference type="Proteomes" id="UP000661280">
    <property type="component" value="Chromosome 8"/>
</dbReference>
<accession>A0A7R7WKK8</accession>
<reference evidence="1" key="2">
    <citation type="submission" date="2021-02" db="EMBL/GenBank/DDBJ databases">
        <title>Aspergillus luchuensis mut. kawachii IFO 4304 genome sequence.</title>
        <authorList>
            <person name="Mori K."/>
            <person name="Kadooka C."/>
            <person name="Goto M."/>
            <person name="Futagami T."/>
        </authorList>
    </citation>
    <scope>NUCLEOTIDE SEQUENCE</scope>
    <source>
        <strain evidence="1">IFO 4308</strain>
    </source>
</reference>
<gene>
    <name evidence="1" type="ORF">AKAW2_80524A</name>
</gene>
<dbReference type="EMBL" id="AP024432">
    <property type="protein sequence ID" value="BCS04723.1"/>
    <property type="molecule type" value="Genomic_DNA"/>
</dbReference>
<sequence>MSSRVVSTYLPWGLDRSYQRDWPDDGNVWTRVIYWTDRAPALYRLPAPSYTGGVHLPSRHVPFFGRVADNTFCIS</sequence>
<protein>
    <submittedName>
        <fullName evidence="1">Uncharacterized protein</fullName>
    </submittedName>
</protein>
<keyword evidence="2" id="KW-1185">Reference proteome</keyword>
<reference evidence="1" key="1">
    <citation type="submission" date="2021-01" db="EMBL/GenBank/DDBJ databases">
        <authorList>
            <consortium name="Aspergillus luchuensis mut. kawachii IFO 4304 genome sequencing consortium"/>
            <person name="Kazuki M."/>
            <person name="Futagami T."/>
        </authorList>
    </citation>
    <scope>NUCLEOTIDE SEQUENCE</scope>
    <source>
        <strain evidence="1">IFO 4308</strain>
    </source>
</reference>
<organism evidence="1 2">
    <name type="scientific">Aspergillus kawachii</name>
    <name type="common">White koji mold</name>
    <name type="synonym">Aspergillus awamori var. kawachi</name>
    <dbReference type="NCBI Taxonomy" id="1069201"/>
    <lineage>
        <taxon>Eukaryota</taxon>
        <taxon>Fungi</taxon>
        <taxon>Dikarya</taxon>
        <taxon>Ascomycota</taxon>
        <taxon>Pezizomycotina</taxon>
        <taxon>Eurotiomycetes</taxon>
        <taxon>Eurotiomycetidae</taxon>
        <taxon>Eurotiales</taxon>
        <taxon>Aspergillaceae</taxon>
        <taxon>Aspergillus</taxon>
        <taxon>Aspergillus subgen. Circumdati</taxon>
    </lineage>
</organism>